<evidence type="ECO:0000313" key="3">
    <source>
        <dbReference type="Proteomes" id="UP000294881"/>
    </source>
</evidence>
<dbReference type="InterPro" id="IPR049945">
    <property type="entry name" value="AAA_22"/>
</dbReference>
<reference evidence="2 3" key="1">
    <citation type="submission" date="2019-03" db="EMBL/GenBank/DDBJ databases">
        <title>Genomic Encyclopedia of Type Strains, Phase IV (KMG-IV): sequencing the most valuable type-strain genomes for metagenomic binning, comparative biology and taxonomic classification.</title>
        <authorList>
            <person name="Goeker M."/>
        </authorList>
    </citation>
    <scope>NUCLEOTIDE SEQUENCE [LARGE SCALE GENOMIC DNA]</scope>
    <source>
        <strain evidence="2 3">DSM 22958</strain>
    </source>
</reference>
<evidence type="ECO:0000259" key="1">
    <source>
        <dbReference type="Pfam" id="PF13401"/>
    </source>
</evidence>
<dbReference type="PANTHER" id="PTHR35894">
    <property type="entry name" value="GENERAL SECRETION PATHWAY PROTEIN A-RELATED"/>
    <property type="match status" value="1"/>
</dbReference>
<comment type="caution">
    <text evidence="2">The sequence shown here is derived from an EMBL/GenBank/DDBJ whole genome shotgun (WGS) entry which is preliminary data.</text>
</comment>
<dbReference type="Gene3D" id="3.40.50.300">
    <property type="entry name" value="P-loop containing nucleotide triphosphate hydrolases"/>
    <property type="match status" value="1"/>
</dbReference>
<dbReference type="RefSeq" id="WP_132003362.1">
    <property type="nucleotide sequence ID" value="NZ_JBHUNN010000002.1"/>
</dbReference>
<keyword evidence="3" id="KW-1185">Reference proteome</keyword>
<dbReference type="OrthoDB" id="9797061at2"/>
<dbReference type="InterPro" id="IPR052026">
    <property type="entry name" value="ExeA_AAA_ATPase_DNA-bind"/>
</dbReference>
<dbReference type="PANTHER" id="PTHR35894:SF5">
    <property type="entry name" value="MU-LIKE PROPHAGE FLUMU DNA TRANSPOSITION PROTEIN B"/>
    <property type="match status" value="1"/>
</dbReference>
<feature type="domain" description="ORC1/DEAH AAA+ ATPase" evidence="1">
    <location>
        <begin position="29"/>
        <end position="151"/>
    </location>
</feature>
<accession>A0A4R2GZ77</accession>
<dbReference type="Pfam" id="PF13401">
    <property type="entry name" value="AAA_22"/>
    <property type="match status" value="1"/>
</dbReference>
<protein>
    <submittedName>
        <fullName evidence="2">DNA transposition AAA+ family ATPase</fullName>
    </submittedName>
</protein>
<evidence type="ECO:0000313" key="2">
    <source>
        <dbReference type="EMBL" id="TCO15212.1"/>
    </source>
</evidence>
<sequence length="256" mass="28433">MKTAFIETENSARFQTALKEMARRGASEACLMVVDGEPGLGKTTGLDRWATQTGALYLRAKKEWTPSWFMRDLLAEFRIPAPHSFQKGFGLAMEALMQRQSSAAMASRQFGVVIDEADHISRSAEIIESIRDFSDIGDIPFILVGMGRIRTNLTRFPQVASRISQYVKFEKASLADVRRMVDGLCEVPVADDLVAFILRATDGYNREILEAIASVERFGKRNGATAENPVKLAAMARQVLIHDRRTGQAIHVPEAV</sequence>
<organism evidence="2 3">
    <name type="scientific">Camelimonas lactis</name>
    <dbReference type="NCBI Taxonomy" id="659006"/>
    <lineage>
        <taxon>Bacteria</taxon>
        <taxon>Pseudomonadati</taxon>
        <taxon>Pseudomonadota</taxon>
        <taxon>Alphaproteobacteria</taxon>
        <taxon>Hyphomicrobiales</taxon>
        <taxon>Chelatococcaceae</taxon>
        <taxon>Camelimonas</taxon>
    </lineage>
</organism>
<dbReference type="GO" id="GO:0016887">
    <property type="term" value="F:ATP hydrolysis activity"/>
    <property type="evidence" value="ECO:0007669"/>
    <property type="project" value="InterPro"/>
</dbReference>
<gene>
    <name evidence="2" type="ORF">EV666_102190</name>
</gene>
<dbReference type="EMBL" id="SLWL01000002">
    <property type="protein sequence ID" value="TCO15212.1"/>
    <property type="molecule type" value="Genomic_DNA"/>
</dbReference>
<dbReference type="InterPro" id="IPR027417">
    <property type="entry name" value="P-loop_NTPase"/>
</dbReference>
<dbReference type="Proteomes" id="UP000294881">
    <property type="component" value="Unassembled WGS sequence"/>
</dbReference>
<proteinExistence type="predicted"/>
<name>A0A4R2GZ77_9HYPH</name>
<dbReference type="AlphaFoldDB" id="A0A4R2GZ77"/>
<dbReference type="SUPFAM" id="SSF52540">
    <property type="entry name" value="P-loop containing nucleoside triphosphate hydrolases"/>
    <property type="match status" value="1"/>
</dbReference>